<comment type="subcellular location">
    <subcellularLocation>
        <location evidence="1">Membrane</location>
        <topology evidence="1">Multi-pass membrane protein</topology>
    </subcellularLocation>
</comment>
<organism evidence="7 8">
    <name type="scientific">Stichopus japonicus</name>
    <name type="common">Sea cucumber</name>
    <dbReference type="NCBI Taxonomy" id="307972"/>
    <lineage>
        <taxon>Eukaryota</taxon>
        <taxon>Metazoa</taxon>
        <taxon>Echinodermata</taxon>
        <taxon>Eleutherozoa</taxon>
        <taxon>Echinozoa</taxon>
        <taxon>Holothuroidea</taxon>
        <taxon>Aspidochirotacea</taxon>
        <taxon>Aspidochirotida</taxon>
        <taxon>Stichopodidae</taxon>
        <taxon>Apostichopus</taxon>
    </lineage>
</organism>
<dbReference type="PANTHER" id="PTHR19282">
    <property type="entry name" value="TETRASPANIN"/>
    <property type="match status" value="1"/>
</dbReference>
<dbReference type="Proteomes" id="UP000230750">
    <property type="component" value="Unassembled WGS sequence"/>
</dbReference>
<protein>
    <submittedName>
        <fullName evidence="7">Uncharacterized protein</fullName>
    </submittedName>
</protein>
<keyword evidence="3 6" id="KW-0812">Transmembrane</keyword>
<evidence type="ECO:0000256" key="6">
    <source>
        <dbReference type="SAM" id="Phobius"/>
    </source>
</evidence>
<comment type="similarity">
    <text evidence="2">Belongs to the tetraspanin (TM4SF) family.</text>
</comment>
<evidence type="ECO:0000256" key="2">
    <source>
        <dbReference type="ARBA" id="ARBA00006840"/>
    </source>
</evidence>
<reference evidence="7 8" key="1">
    <citation type="journal article" date="2017" name="PLoS Biol.">
        <title>The sea cucumber genome provides insights into morphological evolution and visceral regeneration.</title>
        <authorList>
            <person name="Zhang X."/>
            <person name="Sun L."/>
            <person name="Yuan J."/>
            <person name="Sun Y."/>
            <person name="Gao Y."/>
            <person name="Zhang L."/>
            <person name="Li S."/>
            <person name="Dai H."/>
            <person name="Hamel J.F."/>
            <person name="Liu C."/>
            <person name="Yu Y."/>
            <person name="Liu S."/>
            <person name="Lin W."/>
            <person name="Guo K."/>
            <person name="Jin S."/>
            <person name="Xu P."/>
            <person name="Storey K.B."/>
            <person name="Huan P."/>
            <person name="Zhang T."/>
            <person name="Zhou Y."/>
            <person name="Zhang J."/>
            <person name="Lin C."/>
            <person name="Li X."/>
            <person name="Xing L."/>
            <person name="Huo D."/>
            <person name="Sun M."/>
            <person name="Wang L."/>
            <person name="Mercier A."/>
            <person name="Li F."/>
            <person name="Yang H."/>
            <person name="Xiang J."/>
        </authorList>
    </citation>
    <scope>NUCLEOTIDE SEQUENCE [LARGE SCALE GENOMIC DNA]</scope>
    <source>
        <strain evidence="7">Shaxun</strain>
        <tissue evidence="7">Muscle</tissue>
    </source>
</reference>
<dbReference type="Gene3D" id="1.10.1450.10">
    <property type="entry name" value="Tetraspanin"/>
    <property type="match status" value="1"/>
</dbReference>
<dbReference type="PROSITE" id="PS00421">
    <property type="entry name" value="TM4_1"/>
    <property type="match status" value="1"/>
</dbReference>
<feature type="transmembrane region" description="Helical" evidence="6">
    <location>
        <begin position="39"/>
        <end position="66"/>
    </location>
</feature>
<dbReference type="OrthoDB" id="10033535at2759"/>
<comment type="caution">
    <text evidence="7">The sequence shown here is derived from an EMBL/GenBank/DDBJ whole genome shotgun (WGS) entry which is preliminary data.</text>
</comment>
<name>A0A2G8LBY1_STIJA</name>
<accession>A0A2G8LBY1</accession>
<dbReference type="SUPFAM" id="SSF48652">
    <property type="entry name" value="Tetraspanin"/>
    <property type="match status" value="1"/>
</dbReference>
<keyword evidence="5 6" id="KW-0472">Membrane</keyword>
<evidence type="ECO:0000256" key="3">
    <source>
        <dbReference type="ARBA" id="ARBA00022692"/>
    </source>
</evidence>
<proteinExistence type="inferred from homology"/>
<gene>
    <name evidence="7" type="ORF">BSL78_05402</name>
</gene>
<dbReference type="PANTHER" id="PTHR19282:SF519">
    <property type="entry name" value="TETRASPANIN"/>
    <property type="match status" value="1"/>
</dbReference>
<keyword evidence="4 6" id="KW-1133">Transmembrane helix</keyword>
<evidence type="ECO:0000313" key="7">
    <source>
        <dbReference type="EMBL" id="PIK57670.1"/>
    </source>
</evidence>
<dbReference type="EMBL" id="MRZV01000135">
    <property type="protein sequence ID" value="PIK57670.1"/>
    <property type="molecule type" value="Genomic_DNA"/>
</dbReference>
<evidence type="ECO:0000256" key="4">
    <source>
        <dbReference type="ARBA" id="ARBA00022989"/>
    </source>
</evidence>
<dbReference type="Pfam" id="PF00335">
    <property type="entry name" value="Tetraspanin"/>
    <property type="match status" value="1"/>
</dbReference>
<dbReference type="InterPro" id="IPR018499">
    <property type="entry name" value="Tetraspanin/Peripherin"/>
</dbReference>
<feature type="transmembrane region" description="Helical" evidence="6">
    <location>
        <begin position="78"/>
        <end position="101"/>
    </location>
</feature>
<evidence type="ECO:0000313" key="8">
    <source>
        <dbReference type="Proteomes" id="UP000230750"/>
    </source>
</evidence>
<dbReference type="PRINTS" id="PR00259">
    <property type="entry name" value="TMFOUR"/>
</dbReference>
<evidence type="ECO:0000256" key="5">
    <source>
        <dbReference type="ARBA" id="ARBA00023136"/>
    </source>
</evidence>
<dbReference type="InterPro" id="IPR018503">
    <property type="entry name" value="Tetraspanin_CS"/>
</dbReference>
<evidence type="ECO:0000256" key="1">
    <source>
        <dbReference type="ARBA" id="ARBA00004141"/>
    </source>
</evidence>
<sequence>MGEILRSTSDPTCAVLTDRYRYKEVRTMVAGCGPKVAKLLLLTFNVAVTAVGCVLISIASWITHFAKLYQDLFIDDNLLVVTSLLIAVGTFLFIFSFIGCLGALKEGPFILKLYFVLLVAAIIIQIAAGIVAFTFVSRVQNSMLEGMTYAINITYGTYASATFAVNTVQTEFNCCGATGPSDYTGCKGLPEGYSVPESCCKTEGNDCHTGDDAKPGYPDPTKKHLVNYDVNILSS</sequence>
<dbReference type="GO" id="GO:0005886">
    <property type="term" value="C:plasma membrane"/>
    <property type="evidence" value="ECO:0007669"/>
    <property type="project" value="TreeGrafter"/>
</dbReference>
<keyword evidence="8" id="KW-1185">Reference proteome</keyword>
<dbReference type="AlphaFoldDB" id="A0A2G8LBY1"/>
<dbReference type="InterPro" id="IPR008952">
    <property type="entry name" value="Tetraspanin_EC2_sf"/>
</dbReference>
<feature type="transmembrane region" description="Helical" evidence="6">
    <location>
        <begin position="113"/>
        <end position="136"/>
    </location>
</feature>
<dbReference type="STRING" id="307972.A0A2G8LBY1"/>